<dbReference type="InterPro" id="IPR002171">
    <property type="entry name" value="Ribosomal_uL2"/>
</dbReference>
<dbReference type="InterPro" id="IPR022669">
    <property type="entry name" value="Ribosomal_uL2_C"/>
</dbReference>
<dbReference type="OrthoDB" id="268576at2759"/>
<evidence type="ECO:0000259" key="5">
    <source>
        <dbReference type="SMART" id="SM01383"/>
    </source>
</evidence>
<keyword evidence="3" id="KW-0687">Ribonucleoprotein</keyword>
<feature type="domain" description="Large ribosomal subunit protein uL2 C-terminal" evidence="4">
    <location>
        <begin position="161"/>
        <end position="276"/>
    </location>
</feature>
<dbReference type="InterPro" id="IPR008991">
    <property type="entry name" value="Translation_prot_SH3-like_sf"/>
</dbReference>
<dbReference type="SUPFAM" id="SSF50249">
    <property type="entry name" value="Nucleic acid-binding proteins"/>
    <property type="match status" value="1"/>
</dbReference>
<dbReference type="PANTHER" id="PTHR13691">
    <property type="entry name" value="RIBOSOMAL PROTEIN L2"/>
    <property type="match status" value="1"/>
</dbReference>
<reference evidence="6 7" key="1">
    <citation type="journal article" date="2017" name="Gigascience">
        <title>Genome sequence of the small brown planthopper, Laodelphax striatellus.</title>
        <authorList>
            <person name="Zhu J."/>
            <person name="Jiang F."/>
            <person name="Wang X."/>
            <person name="Yang P."/>
            <person name="Bao Y."/>
            <person name="Zhao W."/>
            <person name="Wang W."/>
            <person name="Lu H."/>
            <person name="Wang Q."/>
            <person name="Cui N."/>
            <person name="Li J."/>
            <person name="Chen X."/>
            <person name="Luo L."/>
            <person name="Yu J."/>
            <person name="Kang L."/>
            <person name="Cui F."/>
        </authorList>
    </citation>
    <scope>NUCLEOTIDE SEQUENCE [LARGE SCALE GENOMIC DNA]</scope>
    <source>
        <strain evidence="6">Lst14</strain>
    </source>
</reference>
<dbReference type="EMBL" id="QKKF02014716">
    <property type="protein sequence ID" value="RZF42569.1"/>
    <property type="molecule type" value="Genomic_DNA"/>
</dbReference>
<name>A0A482XA65_LAOST</name>
<keyword evidence="7" id="KW-1185">Reference proteome</keyword>
<dbReference type="InterPro" id="IPR012340">
    <property type="entry name" value="NA-bd_OB-fold"/>
</dbReference>
<sequence length="305" mass="33806">MALACISKRLASNVIVNGILKTNGCQLTLVNSNYGWVRERPKPNGLYKRKVHYPEEYTVKPLDVTRLAGRDPETGYVVVKGLGGGLKYKYHWIDPKRVGPTDDSPPLVEKVILVQDVFERTAKIALIASGDKMKWIVATENMKPGDLIKTSCFIPKNPVMANEGDAYPLGALPLGTVVSNVERRPGEGGFYCYAAGTCAIIKRTIGKRVVIRLPSKAEVALPRENMATIGRVSNINHGKTPLGTPQANRELGIRPCSGLWQRKDGRFGRKIKPPKPAKIVSMEKEKEPETLSLTVHFDRRQPWDI</sequence>
<dbReference type="InParanoid" id="A0A482XA65"/>
<evidence type="ECO:0000313" key="6">
    <source>
        <dbReference type="EMBL" id="RZF42569.1"/>
    </source>
</evidence>
<dbReference type="Pfam" id="PF03947">
    <property type="entry name" value="Ribosomal_L2_C"/>
    <property type="match status" value="1"/>
</dbReference>
<dbReference type="AlphaFoldDB" id="A0A482XA65"/>
<accession>A0A482XA65</accession>
<gene>
    <name evidence="6" type="ORF">LSTR_LSTR001364</name>
</gene>
<proteinExistence type="inferred from homology"/>
<feature type="domain" description="Large ribosomal subunit protein uL2 RNA-binding" evidence="5">
    <location>
        <begin position="69"/>
        <end position="150"/>
    </location>
</feature>
<dbReference type="Gene3D" id="2.30.30.30">
    <property type="match status" value="1"/>
</dbReference>
<evidence type="ECO:0000313" key="7">
    <source>
        <dbReference type="Proteomes" id="UP000291343"/>
    </source>
</evidence>
<organism evidence="6 7">
    <name type="scientific">Laodelphax striatellus</name>
    <name type="common">Small brown planthopper</name>
    <name type="synonym">Delphax striatella</name>
    <dbReference type="NCBI Taxonomy" id="195883"/>
    <lineage>
        <taxon>Eukaryota</taxon>
        <taxon>Metazoa</taxon>
        <taxon>Ecdysozoa</taxon>
        <taxon>Arthropoda</taxon>
        <taxon>Hexapoda</taxon>
        <taxon>Insecta</taxon>
        <taxon>Pterygota</taxon>
        <taxon>Neoptera</taxon>
        <taxon>Paraneoptera</taxon>
        <taxon>Hemiptera</taxon>
        <taxon>Auchenorrhyncha</taxon>
        <taxon>Fulgoroidea</taxon>
        <taxon>Delphacidae</taxon>
        <taxon>Criomorphinae</taxon>
        <taxon>Laodelphax</taxon>
    </lineage>
</organism>
<evidence type="ECO:0000259" key="4">
    <source>
        <dbReference type="SMART" id="SM01382"/>
    </source>
</evidence>
<dbReference type="Gene3D" id="2.40.50.140">
    <property type="entry name" value="Nucleic acid-binding proteins"/>
    <property type="match status" value="1"/>
</dbReference>
<comment type="caution">
    <text evidence="6">The sequence shown here is derived from an EMBL/GenBank/DDBJ whole genome shotgun (WGS) entry which is preliminary data.</text>
</comment>
<dbReference type="PANTHER" id="PTHR13691:SF73">
    <property type="entry name" value="LARGE RIBOSOMAL SUBUNIT PROTEIN UL2M"/>
    <property type="match status" value="1"/>
</dbReference>
<comment type="similarity">
    <text evidence="1">Belongs to the universal ribosomal protein uL2 family.</text>
</comment>
<evidence type="ECO:0000256" key="2">
    <source>
        <dbReference type="ARBA" id="ARBA00022980"/>
    </source>
</evidence>
<dbReference type="SMR" id="A0A482XA65"/>
<protein>
    <submittedName>
        <fullName evidence="6">Uncharacterized protein</fullName>
    </submittedName>
</protein>
<dbReference type="STRING" id="195883.A0A482XA65"/>
<evidence type="ECO:0000256" key="3">
    <source>
        <dbReference type="ARBA" id="ARBA00023274"/>
    </source>
</evidence>
<dbReference type="Proteomes" id="UP000291343">
    <property type="component" value="Unassembled WGS sequence"/>
</dbReference>
<dbReference type="SMART" id="SM01382">
    <property type="entry name" value="Ribosomal_L2_C"/>
    <property type="match status" value="1"/>
</dbReference>
<dbReference type="GO" id="GO:0003723">
    <property type="term" value="F:RNA binding"/>
    <property type="evidence" value="ECO:0007669"/>
    <property type="project" value="TreeGrafter"/>
</dbReference>
<evidence type="ECO:0000256" key="1">
    <source>
        <dbReference type="ARBA" id="ARBA00005636"/>
    </source>
</evidence>
<dbReference type="GO" id="GO:0032543">
    <property type="term" value="P:mitochondrial translation"/>
    <property type="evidence" value="ECO:0007669"/>
    <property type="project" value="TreeGrafter"/>
</dbReference>
<dbReference type="GO" id="GO:0005762">
    <property type="term" value="C:mitochondrial large ribosomal subunit"/>
    <property type="evidence" value="ECO:0007669"/>
    <property type="project" value="TreeGrafter"/>
</dbReference>
<dbReference type="GO" id="GO:0003735">
    <property type="term" value="F:structural constituent of ribosome"/>
    <property type="evidence" value="ECO:0007669"/>
    <property type="project" value="InterPro"/>
</dbReference>
<dbReference type="FunCoup" id="A0A482XA65">
    <property type="interactions" value="581"/>
</dbReference>
<dbReference type="SMART" id="SM01383">
    <property type="entry name" value="Ribosomal_L2"/>
    <property type="match status" value="1"/>
</dbReference>
<dbReference type="InterPro" id="IPR014722">
    <property type="entry name" value="Rib_uL2_dom2"/>
</dbReference>
<keyword evidence="2" id="KW-0689">Ribosomal protein</keyword>
<dbReference type="SUPFAM" id="SSF50104">
    <property type="entry name" value="Translation proteins SH3-like domain"/>
    <property type="match status" value="1"/>
</dbReference>
<dbReference type="InterPro" id="IPR022666">
    <property type="entry name" value="Ribosomal_uL2_RNA-bd_dom"/>
</dbReference>